<gene>
    <name evidence="9" type="primary">TMC3</name>
</gene>
<organism evidence="9 10">
    <name type="scientific">Ursus americanus</name>
    <name type="common">American black bear</name>
    <name type="synonym">Euarctos americanus</name>
    <dbReference type="NCBI Taxonomy" id="9643"/>
    <lineage>
        <taxon>Eukaryota</taxon>
        <taxon>Metazoa</taxon>
        <taxon>Chordata</taxon>
        <taxon>Craniata</taxon>
        <taxon>Vertebrata</taxon>
        <taxon>Euteleostomi</taxon>
        <taxon>Mammalia</taxon>
        <taxon>Eutheria</taxon>
        <taxon>Laurasiatheria</taxon>
        <taxon>Carnivora</taxon>
        <taxon>Caniformia</taxon>
        <taxon>Ursidae</taxon>
        <taxon>Ursus</taxon>
    </lineage>
</organism>
<keyword evidence="3 6" id="KW-0812">Transmembrane</keyword>
<evidence type="ECO:0000313" key="10">
    <source>
        <dbReference type="Proteomes" id="UP000291022"/>
    </source>
</evidence>
<reference evidence="9" key="2">
    <citation type="submission" date="2025-08" db="UniProtKB">
        <authorList>
            <consortium name="Ensembl"/>
        </authorList>
    </citation>
    <scope>IDENTIFICATION</scope>
</reference>
<proteinExistence type="inferred from homology"/>
<evidence type="ECO:0000256" key="1">
    <source>
        <dbReference type="ARBA" id="ARBA00004141"/>
    </source>
</evidence>
<dbReference type="Ensembl" id="ENSUAMT00000037190.1">
    <property type="protein sequence ID" value="ENSUAMP00000033382.1"/>
    <property type="gene ID" value="ENSUAMG00000025446.1"/>
</dbReference>
<evidence type="ECO:0000256" key="7">
    <source>
        <dbReference type="SAM" id="MobiDB-lite"/>
    </source>
</evidence>
<feature type="region of interest" description="Disordered" evidence="7">
    <location>
        <begin position="1005"/>
        <end position="1065"/>
    </location>
</feature>
<dbReference type="AlphaFoldDB" id="A0A452SLD6"/>
<feature type="transmembrane region" description="Helical" evidence="6">
    <location>
        <begin position="557"/>
        <end position="575"/>
    </location>
</feature>
<evidence type="ECO:0000256" key="6">
    <source>
        <dbReference type="RuleBase" id="RU310713"/>
    </source>
</evidence>
<sequence length="1098" mass="123496">MKPSKACQRYRSVRRKPSQHYLYQESLLLSNLDDSFNADETGDSNDPEQIFQNIQFQKDLMANIRCRPWTMAQKLGALRRAKEIVLKFEGRLTRTRGYQAAGAELWRKFARLACNFMVMFIPWEMRIKKIESHFGSGVASYFIFLRWLFGINIVLTIMTAAFIVIPELIAGQPFGSTASKTIPKEHMASAQDLDTVWSLGGYLQYSVLFYGYYGRERRIGRAGYRLPLAYFLVGMAVFAYSFIILLKKMAKNSRNSLASASNENYTFCWRVFCAWDYLIGNPEAAESKTAAIVNSIRVSGVVTVCLRVVANILVLLSLAGSISLIYFVVDRSQRLEQSKKELTLWEKNEVSVVVSLVTMLAPSAFDLIAALEMYHPRTTLRFQLARVLVLYLGNLYSLIIALLDKVNSMSTEEAATKNNTSHWIDPTIFSATRMAPEEEKWSTPGPGIGLPRNSTWAPEEASVPAYTLPLSEANKTTVYTQRPQDQCWETYVGQEMLKLSIIDMLFTVASVLLIDFFRGLFVRYLSDYWCWDLESKFPEYGEFKIAENVLHLVYNQGMIWMGAFFSPCLPAFNVLKLIGLMYLRSWAVLTCNVPHQQVFRASRSNNFYLAMLLFMLFLCMLPTIFAIVRYKPSLNCGPFSGQEKMYDIVSETIEKDFPAWFGSVVGYVSSPVVILPAVLLLFMLVYYLQSIVRSLKLSNQQLRVQTQNASIAPSVLYPAAGSQHSCSSISLNASPPLLTSHPPPAARIQTQEESSKRLQKDSDLSSQLSSAHSLTPQSNGTVVNLDSSSSRSGRVGTVAQRTPPSPQPGLSSPSSPPPGDPPPCSSAGDRRENRSCSSVTQTKRTEDVRSEPLYRKDFQQMDRPLRGPGLPAVASRGPRSHAPRYYIINERDSHQKTHPTFWPEGHFRMDALEDLVEMCPRTTRQAVSRAPQQGPSPQLSEEEEGAPRREPVERSLHPQCLTGLQGAAHFYVGDRSESRTLAPEYQGRVHFKSWDDGFEAPLDRPVYGHRKPRSRNFQSAQHPPKLRGKPKVEPSLTESDSMSAASSSDQQNGGDDRCLQVTRSQAKFPRSVRQLGKRKAISRQELIADLSDLICSNV</sequence>
<feature type="compositionally biased region" description="Basic and acidic residues" evidence="7">
    <location>
        <begin position="843"/>
        <end position="865"/>
    </location>
</feature>
<feature type="transmembrane region" description="Helical" evidence="6">
    <location>
        <begin position="226"/>
        <end position="246"/>
    </location>
</feature>
<evidence type="ECO:0000259" key="8">
    <source>
        <dbReference type="Pfam" id="PF07810"/>
    </source>
</evidence>
<feature type="compositionally biased region" description="Polar residues" evidence="7">
    <location>
        <begin position="775"/>
        <end position="786"/>
    </location>
</feature>
<feature type="transmembrane region" description="Helical" evidence="6">
    <location>
        <begin position="383"/>
        <end position="403"/>
    </location>
</feature>
<accession>A0A452SLD6</accession>
<feature type="domain" description="TMC" evidence="8">
    <location>
        <begin position="487"/>
        <end position="602"/>
    </location>
</feature>
<feature type="transmembrane region" description="Helical" evidence="6">
    <location>
        <begin position="664"/>
        <end position="688"/>
    </location>
</feature>
<dbReference type="GeneTree" id="ENSGT01050000244942"/>
<evidence type="ECO:0000256" key="2">
    <source>
        <dbReference type="ARBA" id="ARBA00006510"/>
    </source>
</evidence>
<reference evidence="9" key="3">
    <citation type="submission" date="2025-09" db="UniProtKB">
        <authorList>
            <consortium name="Ensembl"/>
        </authorList>
    </citation>
    <scope>IDENTIFICATION</scope>
</reference>
<dbReference type="PANTHER" id="PTHR23302">
    <property type="entry name" value="TRANSMEMBRANE CHANNEL-RELATED"/>
    <property type="match status" value="1"/>
</dbReference>
<feature type="transmembrane region" description="Helical" evidence="6">
    <location>
        <begin position="504"/>
        <end position="525"/>
    </location>
</feature>
<dbReference type="STRING" id="9643.ENSUAMP00000033382"/>
<feature type="region of interest" description="Disordered" evidence="7">
    <location>
        <begin position="922"/>
        <end position="953"/>
    </location>
</feature>
<dbReference type="GO" id="GO:0008381">
    <property type="term" value="F:mechanosensitive monoatomic ion channel activity"/>
    <property type="evidence" value="ECO:0007669"/>
    <property type="project" value="TreeGrafter"/>
</dbReference>
<feature type="transmembrane region" description="Helical" evidence="6">
    <location>
        <begin position="308"/>
        <end position="329"/>
    </location>
</feature>
<reference evidence="10" key="1">
    <citation type="submission" date="2016-06" db="EMBL/GenBank/DDBJ databases">
        <title>De novo assembly and RNA-Seq shows season-dependent expression and editing in black bear kidneys.</title>
        <authorList>
            <person name="Korstanje R."/>
            <person name="Srivastava A."/>
            <person name="Sarsani V.K."/>
            <person name="Sheehan S.M."/>
            <person name="Seger R.L."/>
            <person name="Barter M.E."/>
            <person name="Lindqvist C."/>
            <person name="Brody L.C."/>
            <person name="Mullikin J.C."/>
        </authorList>
    </citation>
    <scope>NUCLEOTIDE SEQUENCE [LARGE SCALE GENOMIC DNA]</scope>
</reference>
<dbReference type="Proteomes" id="UP000291022">
    <property type="component" value="Unassembled WGS sequence"/>
</dbReference>
<evidence type="ECO:0000256" key="3">
    <source>
        <dbReference type="ARBA" id="ARBA00022692"/>
    </source>
</evidence>
<feature type="region of interest" description="Disordered" evidence="7">
    <location>
        <begin position="732"/>
        <end position="878"/>
    </location>
</feature>
<keyword evidence="5 6" id="KW-0472">Membrane</keyword>
<keyword evidence="4 6" id="KW-1133">Transmembrane helix</keyword>
<feature type="transmembrane region" description="Helical" evidence="6">
    <location>
        <begin position="607"/>
        <end position="628"/>
    </location>
</feature>
<feature type="transmembrane region" description="Helical" evidence="6">
    <location>
        <begin position="350"/>
        <end position="371"/>
    </location>
</feature>
<comment type="subcellular location">
    <subcellularLocation>
        <location evidence="1 6">Membrane</location>
        <topology evidence="1 6">Multi-pass membrane protein</topology>
    </subcellularLocation>
</comment>
<feature type="transmembrane region" description="Helical" evidence="6">
    <location>
        <begin position="196"/>
        <end position="214"/>
    </location>
</feature>
<dbReference type="Pfam" id="PF07810">
    <property type="entry name" value="TMC"/>
    <property type="match status" value="1"/>
</dbReference>
<dbReference type="InterPro" id="IPR038900">
    <property type="entry name" value="TMC"/>
</dbReference>
<feature type="compositionally biased region" description="Basic and acidic residues" evidence="7">
    <location>
        <begin position="753"/>
        <end position="763"/>
    </location>
</feature>
<evidence type="ECO:0000256" key="5">
    <source>
        <dbReference type="ARBA" id="ARBA00023136"/>
    </source>
</evidence>
<name>A0A452SLD6_URSAM</name>
<evidence type="ECO:0000313" key="9">
    <source>
        <dbReference type="Ensembl" id="ENSUAMP00000033382.1"/>
    </source>
</evidence>
<dbReference type="InterPro" id="IPR012496">
    <property type="entry name" value="TMC_dom"/>
</dbReference>
<feature type="compositionally biased region" description="Low complexity" evidence="7">
    <location>
        <begin position="1039"/>
        <end position="1049"/>
    </location>
</feature>
<feature type="compositionally biased region" description="Polar residues" evidence="7">
    <location>
        <begin position="922"/>
        <end position="939"/>
    </location>
</feature>
<feature type="compositionally biased region" description="Pro residues" evidence="7">
    <location>
        <begin position="814"/>
        <end position="824"/>
    </location>
</feature>
<comment type="similarity">
    <text evidence="2 6">Belongs to the TMC family.</text>
</comment>
<keyword evidence="10" id="KW-1185">Reference proteome</keyword>
<protein>
    <recommendedName>
        <fullName evidence="6">Transmembrane channel-like protein</fullName>
    </recommendedName>
</protein>
<feature type="compositionally biased region" description="Low complexity" evidence="7">
    <location>
        <begin position="764"/>
        <end position="774"/>
    </location>
</feature>
<feature type="transmembrane region" description="Helical" evidence="6">
    <location>
        <begin position="138"/>
        <end position="165"/>
    </location>
</feature>
<dbReference type="PANTHER" id="PTHR23302:SF35">
    <property type="entry name" value="TRANSMEMBRANE CHANNEL-LIKE PROTEIN 3"/>
    <property type="match status" value="1"/>
</dbReference>
<evidence type="ECO:0000256" key="4">
    <source>
        <dbReference type="ARBA" id="ARBA00022989"/>
    </source>
</evidence>
<dbReference type="GO" id="GO:0005886">
    <property type="term" value="C:plasma membrane"/>
    <property type="evidence" value="ECO:0007669"/>
    <property type="project" value="InterPro"/>
</dbReference>